<dbReference type="Proteomes" id="UP000233551">
    <property type="component" value="Unassembled WGS sequence"/>
</dbReference>
<evidence type="ECO:0000313" key="3">
    <source>
        <dbReference type="Proteomes" id="UP000233551"/>
    </source>
</evidence>
<gene>
    <name evidence="2" type="ORF">CRG98_017294</name>
</gene>
<feature type="domain" description="RNase H type-1" evidence="1">
    <location>
        <begin position="8"/>
        <end position="67"/>
    </location>
</feature>
<protein>
    <recommendedName>
        <fullName evidence="1">RNase H type-1 domain-containing protein</fullName>
    </recommendedName>
</protein>
<dbReference type="InterPro" id="IPR002156">
    <property type="entry name" value="RNaseH_domain"/>
</dbReference>
<evidence type="ECO:0000313" key="2">
    <source>
        <dbReference type="EMBL" id="PKI62293.1"/>
    </source>
</evidence>
<dbReference type="GO" id="GO:0004523">
    <property type="term" value="F:RNA-DNA hybrid ribonuclease activity"/>
    <property type="evidence" value="ECO:0007669"/>
    <property type="project" value="InterPro"/>
</dbReference>
<comment type="caution">
    <text evidence="2">The sequence shown here is derived from an EMBL/GenBank/DDBJ whole genome shotgun (WGS) entry which is preliminary data.</text>
</comment>
<dbReference type="EMBL" id="PGOL01000977">
    <property type="protein sequence ID" value="PKI62293.1"/>
    <property type="molecule type" value="Genomic_DNA"/>
</dbReference>
<dbReference type="Pfam" id="PF13456">
    <property type="entry name" value="RVT_3"/>
    <property type="match status" value="1"/>
</dbReference>
<organism evidence="2 3">
    <name type="scientific">Punica granatum</name>
    <name type="common">Pomegranate</name>
    <dbReference type="NCBI Taxonomy" id="22663"/>
    <lineage>
        <taxon>Eukaryota</taxon>
        <taxon>Viridiplantae</taxon>
        <taxon>Streptophyta</taxon>
        <taxon>Embryophyta</taxon>
        <taxon>Tracheophyta</taxon>
        <taxon>Spermatophyta</taxon>
        <taxon>Magnoliopsida</taxon>
        <taxon>eudicotyledons</taxon>
        <taxon>Gunneridae</taxon>
        <taxon>Pentapetalae</taxon>
        <taxon>rosids</taxon>
        <taxon>malvids</taxon>
        <taxon>Myrtales</taxon>
        <taxon>Lythraceae</taxon>
        <taxon>Punica</taxon>
    </lineage>
</organism>
<sequence>MESWPAKTGLDLAWELAVCRLILEVDSEIVACWLILQRGTGAWSDVILREIRRVMQRDWTVLVNHTYLVGSFSDSKGTRTLRRTRPCRTDKFIMSRLAQSLICSHDGHCL</sequence>
<accession>A0A2I0K2E6</accession>
<reference evidence="2 3" key="1">
    <citation type="submission" date="2017-11" db="EMBL/GenBank/DDBJ databases">
        <title>De-novo sequencing of pomegranate (Punica granatum L.) genome.</title>
        <authorList>
            <person name="Akparov Z."/>
            <person name="Amiraslanov A."/>
            <person name="Hajiyeva S."/>
            <person name="Abbasov M."/>
            <person name="Kaur K."/>
            <person name="Hamwieh A."/>
            <person name="Solovyev V."/>
            <person name="Salamov A."/>
            <person name="Braich B."/>
            <person name="Kosarev P."/>
            <person name="Mahmoud A."/>
            <person name="Hajiyev E."/>
            <person name="Babayeva S."/>
            <person name="Izzatullayeva V."/>
            <person name="Mammadov A."/>
            <person name="Mammadov A."/>
            <person name="Sharifova S."/>
            <person name="Ojaghi J."/>
            <person name="Eynullazada K."/>
            <person name="Bayramov B."/>
            <person name="Abdulazimova A."/>
            <person name="Shahmuradov I."/>
        </authorList>
    </citation>
    <scope>NUCLEOTIDE SEQUENCE [LARGE SCALE GENOMIC DNA]</scope>
    <source>
        <strain evidence="3">cv. AG2017</strain>
        <tissue evidence="2">Leaf</tissue>
    </source>
</reference>
<keyword evidence="3" id="KW-1185">Reference proteome</keyword>
<proteinExistence type="predicted"/>
<name>A0A2I0K2E6_PUNGR</name>
<evidence type="ECO:0000259" key="1">
    <source>
        <dbReference type="Pfam" id="PF13456"/>
    </source>
</evidence>
<dbReference type="AlphaFoldDB" id="A0A2I0K2E6"/>
<dbReference type="GO" id="GO:0003676">
    <property type="term" value="F:nucleic acid binding"/>
    <property type="evidence" value="ECO:0007669"/>
    <property type="project" value="InterPro"/>
</dbReference>